<evidence type="ECO:0000313" key="3">
    <source>
        <dbReference type="Proteomes" id="UP001139516"/>
    </source>
</evidence>
<gene>
    <name evidence="2" type="ORF">M0638_27875</name>
</gene>
<keyword evidence="3" id="KW-1185">Reference proteome</keyword>
<name>A0A9X2BWZ6_9PROT</name>
<sequence length="184" mass="20479">MTAPIYPNGLDKLMTSAGMDGQALADKVGTTKQQINKLRHGTRKMTRDWAEKIAPHLDACPAEVIGLPSCAGDPRPSDPREIEFYEDLAWRLKVAVEAIDRQKGDIADSIGVSQSRMSNWITNQNKPDWFGVAKLCRRYGISADWVLLGELRGLPHEWADRWGSAWEERSAARRGPVSPAHESS</sequence>
<feature type="domain" description="HTH cro/C1-type" evidence="1">
    <location>
        <begin position="105"/>
        <end position="146"/>
    </location>
</feature>
<dbReference type="GO" id="GO:0003677">
    <property type="term" value="F:DNA binding"/>
    <property type="evidence" value="ECO:0007669"/>
    <property type="project" value="InterPro"/>
</dbReference>
<evidence type="ECO:0000313" key="2">
    <source>
        <dbReference type="EMBL" id="MCK8788172.1"/>
    </source>
</evidence>
<dbReference type="Pfam" id="PF13443">
    <property type="entry name" value="HTH_26"/>
    <property type="match status" value="1"/>
</dbReference>
<reference evidence="2" key="1">
    <citation type="submission" date="2022-04" db="EMBL/GenBank/DDBJ databases">
        <title>Roseomonas acroporae sp. nov., isolated from coral Acropora digitifera.</title>
        <authorList>
            <person name="Sun H."/>
        </authorList>
    </citation>
    <scope>NUCLEOTIDE SEQUENCE</scope>
    <source>
        <strain evidence="2">NAR14</strain>
    </source>
</reference>
<protein>
    <submittedName>
        <fullName evidence="2">Transcriptional regulator</fullName>
    </submittedName>
</protein>
<dbReference type="SMART" id="SM00530">
    <property type="entry name" value="HTH_XRE"/>
    <property type="match status" value="2"/>
</dbReference>
<dbReference type="AlphaFoldDB" id="A0A9X2BWZ6"/>
<dbReference type="Gene3D" id="1.10.260.40">
    <property type="entry name" value="lambda repressor-like DNA-binding domains"/>
    <property type="match status" value="2"/>
</dbReference>
<organism evidence="2 3">
    <name type="scientific">Roseomonas acroporae</name>
    <dbReference type="NCBI Taxonomy" id="2937791"/>
    <lineage>
        <taxon>Bacteria</taxon>
        <taxon>Pseudomonadati</taxon>
        <taxon>Pseudomonadota</taxon>
        <taxon>Alphaproteobacteria</taxon>
        <taxon>Acetobacterales</taxon>
        <taxon>Roseomonadaceae</taxon>
        <taxon>Roseomonas</taxon>
    </lineage>
</organism>
<dbReference type="CDD" id="cd00093">
    <property type="entry name" value="HTH_XRE"/>
    <property type="match status" value="2"/>
</dbReference>
<dbReference type="SUPFAM" id="SSF47413">
    <property type="entry name" value="lambda repressor-like DNA-binding domains"/>
    <property type="match status" value="2"/>
</dbReference>
<proteinExistence type="predicted"/>
<dbReference type="InterPro" id="IPR001387">
    <property type="entry name" value="Cro/C1-type_HTH"/>
</dbReference>
<evidence type="ECO:0000259" key="1">
    <source>
        <dbReference type="PROSITE" id="PS50943"/>
    </source>
</evidence>
<dbReference type="EMBL" id="JALPRX010000200">
    <property type="protein sequence ID" value="MCK8788172.1"/>
    <property type="molecule type" value="Genomic_DNA"/>
</dbReference>
<dbReference type="InterPro" id="IPR010982">
    <property type="entry name" value="Lambda_DNA-bd_dom_sf"/>
</dbReference>
<dbReference type="RefSeq" id="WP_248670213.1">
    <property type="nucleotide sequence ID" value="NZ_JALPRX010000200.1"/>
</dbReference>
<accession>A0A9X2BWZ6</accession>
<dbReference type="Proteomes" id="UP001139516">
    <property type="component" value="Unassembled WGS sequence"/>
</dbReference>
<dbReference type="PROSITE" id="PS50943">
    <property type="entry name" value="HTH_CROC1"/>
    <property type="match status" value="1"/>
</dbReference>
<comment type="caution">
    <text evidence="2">The sequence shown here is derived from an EMBL/GenBank/DDBJ whole genome shotgun (WGS) entry which is preliminary data.</text>
</comment>